<dbReference type="SMART" id="SM00849">
    <property type="entry name" value="Lactamase_B"/>
    <property type="match status" value="1"/>
</dbReference>
<evidence type="ECO:0000256" key="3">
    <source>
        <dbReference type="ARBA" id="ARBA00022679"/>
    </source>
</evidence>
<dbReference type="InterPro" id="IPR001279">
    <property type="entry name" value="Metallo-B-lactamas"/>
</dbReference>
<evidence type="ECO:0000313" key="7">
    <source>
        <dbReference type="EMBL" id="KAH0756218.1"/>
    </source>
</evidence>
<gene>
    <name evidence="7" type="ORF">KY290_026488</name>
</gene>
<name>A0ABQ7UYI9_SOLTU</name>
<comment type="subcellular location">
    <subcellularLocation>
        <location evidence="1">Membrane</location>
        <topology evidence="1">Single-pass type II membrane protein</topology>
    </subcellularLocation>
</comment>
<dbReference type="Gene3D" id="3.60.15.10">
    <property type="entry name" value="Ribonuclease Z/Hydroxyacylglutathione hydrolase-like"/>
    <property type="match status" value="1"/>
</dbReference>
<dbReference type="InterPro" id="IPR003406">
    <property type="entry name" value="Glyco_trans_14"/>
</dbReference>
<organism evidence="7 8">
    <name type="scientific">Solanum tuberosum</name>
    <name type="common">Potato</name>
    <dbReference type="NCBI Taxonomy" id="4113"/>
    <lineage>
        <taxon>Eukaryota</taxon>
        <taxon>Viridiplantae</taxon>
        <taxon>Streptophyta</taxon>
        <taxon>Embryophyta</taxon>
        <taxon>Tracheophyta</taxon>
        <taxon>Spermatophyta</taxon>
        <taxon>Magnoliopsida</taxon>
        <taxon>eudicotyledons</taxon>
        <taxon>Gunneridae</taxon>
        <taxon>Pentapetalae</taxon>
        <taxon>asterids</taxon>
        <taxon>lamiids</taxon>
        <taxon>Solanales</taxon>
        <taxon>Solanaceae</taxon>
        <taxon>Solanoideae</taxon>
        <taxon>Solaneae</taxon>
        <taxon>Solanum</taxon>
    </lineage>
</organism>
<accession>A0ABQ7UYI9</accession>
<dbReference type="EMBL" id="JAIVGD010000018">
    <property type="protein sequence ID" value="KAH0756218.1"/>
    <property type="molecule type" value="Genomic_DNA"/>
</dbReference>
<dbReference type="Pfam" id="PF00753">
    <property type="entry name" value="Lactamase_B"/>
    <property type="match status" value="1"/>
</dbReference>
<evidence type="ECO:0000256" key="5">
    <source>
        <dbReference type="ARBA" id="ARBA00023180"/>
    </source>
</evidence>
<dbReference type="CDD" id="cd06262">
    <property type="entry name" value="metallo-hydrolase-like_MBL-fold"/>
    <property type="match status" value="1"/>
</dbReference>
<dbReference type="PANTHER" id="PTHR31042:SF91">
    <property type="entry name" value="CORE-2_I-BRANCHING BETA-1,6-N-ACETYLGLUCOSAMINYLTRANSFERASE FAMILY PROTEIN"/>
    <property type="match status" value="1"/>
</dbReference>
<comment type="caution">
    <text evidence="7">The sequence shown here is derived from an EMBL/GenBank/DDBJ whole genome shotgun (WGS) entry which is preliminary data.</text>
</comment>
<feature type="domain" description="Metallo-beta-lactamase" evidence="6">
    <location>
        <begin position="225"/>
        <end position="391"/>
    </location>
</feature>
<proteinExistence type="predicted"/>
<keyword evidence="5" id="KW-0325">Glycoprotein</keyword>
<keyword evidence="4" id="KW-0472">Membrane</keyword>
<dbReference type="Gene3D" id="1.10.10.10">
    <property type="entry name" value="Winged helix-like DNA-binding domain superfamily/Winged helix DNA-binding domain"/>
    <property type="match status" value="1"/>
</dbReference>
<evidence type="ECO:0000259" key="6">
    <source>
        <dbReference type="SMART" id="SM00849"/>
    </source>
</evidence>
<evidence type="ECO:0000256" key="2">
    <source>
        <dbReference type="ARBA" id="ARBA00022676"/>
    </source>
</evidence>
<evidence type="ECO:0000313" key="8">
    <source>
        <dbReference type="Proteomes" id="UP000826656"/>
    </source>
</evidence>
<protein>
    <recommendedName>
        <fullName evidence="6">Metallo-beta-lactamase domain-containing protein</fullName>
    </recommendedName>
</protein>
<dbReference type="PANTHER" id="PTHR31042">
    <property type="entry name" value="CORE-2/I-BRANCHING BETA-1,6-N-ACETYLGLUCOSAMINYLTRANSFERASE FAMILY PROTEIN-RELATED"/>
    <property type="match status" value="1"/>
</dbReference>
<sequence>MATQYNLSLIIKNPSNEDEFLLVEQNPPAKFNDPEYDSFSDSPLWDLPSSPLLPLDSPSDNQFSIQVPESCSDEVDLSKFDVNSAIRKVLEQVELDDIPVEWKFMKYVQEPEFGPGLPVKTVYIIGTLGPKNGKLKDVEFCKWMTTEGCISMLAEVKPCSDRVGSMVVVGLLNDSTKSGTWKIPPTLKCQEYPLGVKIIPMESRTAKPFRTTNLIVFLPEGNASERDDGFIAHGEALIVDPGCKSASYEQLKEIIAALPRKLVVFVTHHHNDHVDGLSVVQKYSPDARLLAHENTIRRIRKDDWSLPYVSVSGSEEICIGNQKLRIILAPGHTDGHMALLHVSTNSLIVGDHCVGQGSALLDSVSGGNMQDYFQTTYKFIELSPHALIPMHGRTNMWPKHMLCGYLKNRRHRESTILLAIENGAKTLYDIVAYTYADVDRSLWFYASLNVRLHVDHLAVQNKLPSDFSLENFNRSCAEFAGMFRKIVIYEDFYLPHQSPIYNLSISTHLVCNSSSSHCSSNRTMEELNDIWHSMNDEELMWRASMVPQIEKYPFNRIPRVAFLFLTRGRLPLAPLWEMFFKGHEGLFSIYIHTSPDFNYEPPPSSVFYKRRIPSQAVQWGRSTMIDAERRLLANALLDISNERFILLSESCIPFFNFTTIYTYLTNSDQSFLGSFDDPRKIGRGRYNKRMYPNITLSDWRKGSQWFEVHRELAVKIVSDVMYYPVFKNYCVPPCYMDEHYLPTLVNKVCPGLTSNRSVTWADWSAGGSHPMTFLKKDVTEEFLKSVGSELNCSYNGKMSSICFLFGRKFHPSTLQPLLRIAPKLLGFG</sequence>
<dbReference type="InterPro" id="IPR036866">
    <property type="entry name" value="RibonucZ/Hydroxyglut_hydro"/>
</dbReference>
<dbReference type="InterPro" id="IPR036388">
    <property type="entry name" value="WH-like_DNA-bd_sf"/>
</dbReference>
<keyword evidence="8" id="KW-1185">Reference proteome</keyword>
<dbReference type="Proteomes" id="UP000826656">
    <property type="component" value="Unassembled WGS sequence"/>
</dbReference>
<keyword evidence="3" id="KW-0808">Transferase</keyword>
<dbReference type="Pfam" id="PF02485">
    <property type="entry name" value="Branch"/>
    <property type="match status" value="1"/>
</dbReference>
<keyword evidence="2" id="KW-0328">Glycosyltransferase</keyword>
<evidence type="ECO:0000256" key="4">
    <source>
        <dbReference type="ARBA" id="ARBA00023136"/>
    </source>
</evidence>
<dbReference type="InterPro" id="IPR044174">
    <property type="entry name" value="BC10-like"/>
</dbReference>
<reference evidence="7 8" key="1">
    <citation type="journal article" date="2021" name="bioRxiv">
        <title>Chromosome-scale and haplotype-resolved genome assembly of a tetraploid potato cultivar.</title>
        <authorList>
            <person name="Sun H."/>
            <person name="Jiao W.-B."/>
            <person name="Krause K."/>
            <person name="Campoy J.A."/>
            <person name="Goel M."/>
            <person name="Folz-Donahue K."/>
            <person name="Kukat C."/>
            <person name="Huettel B."/>
            <person name="Schneeberger K."/>
        </authorList>
    </citation>
    <scope>NUCLEOTIDE SEQUENCE [LARGE SCALE GENOMIC DNA]</scope>
    <source>
        <strain evidence="7">SolTubOtavaFocal</strain>
        <tissue evidence="7">Leaves</tissue>
    </source>
</reference>
<dbReference type="SUPFAM" id="SSF56281">
    <property type="entry name" value="Metallo-hydrolase/oxidoreductase"/>
    <property type="match status" value="1"/>
</dbReference>
<evidence type="ECO:0000256" key="1">
    <source>
        <dbReference type="ARBA" id="ARBA00004606"/>
    </source>
</evidence>